<dbReference type="SMART" id="SM00241">
    <property type="entry name" value="ZP"/>
    <property type="match status" value="1"/>
</dbReference>
<dbReference type="CDD" id="cd01099">
    <property type="entry name" value="PAN_AP_HGF"/>
    <property type="match status" value="4"/>
</dbReference>
<feature type="compositionally biased region" description="Low complexity" evidence="1">
    <location>
        <begin position="590"/>
        <end position="603"/>
    </location>
</feature>
<dbReference type="AlphaFoldDB" id="A0AAN8WAF1"/>
<feature type="compositionally biased region" description="Basic and acidic residues" evidence="1">
    <location>
        <begin position="656"/>
        <end position="674"/>
    </location>
</feature>
<proteinExistence type="predicted"/>
<dbReference type="PANTHER" id="PTHR47327:SF9">
    <property type="entry name" value="NO MECHANORECEPTOR POTENTIAL A, ISOFORM A"/>
    <property type="match status" value="1"/>
</dbReference>
<evidence type="ECO:0000313" key="5">
    <source>
        <dbReference type="Proteomes" id="UP001381693"/>
    </source>
</evidence>
<accession>A0AAN8WAF1</accession>
<dbReference type="Proteomes" id="UP001381693">
    <property type="component" value="Unassembled WGS sequence"/>
</dbReference>
<dbReference type="GO" id="GO:0009653">
    <property type="term" value="P:anatomical structure morphogenesis"/>
    <property type="evidence" value="ECO:0007669"/>
    <property type="project" value="TreeGrafter"/>
</dbReference>
<dbReference type="PROSITE" id="PS51034">
    <property type="entry name" value="ZP_2"/>
    <property type="match status" value="1"/>
</dbReference>
<feature type="compositionally biased region" description="Polar residues" evidence="1">
    <location>
        <begin position="36"/>
        <end position="45"/>
    </location>
</feature>
<dbReference type="Gene3D" id="3.50.4.10">
    <property type="entry name" value="Hepatocyte Growth Factor"/>
    <property type="match status" value="4"/>
</dbReference>
<evidence type="ECO:0000259" key="2">
    <source>
        <dbReference type="PROSITE" id="PS50948"/>
    </source>
</evidence>
<name>A0AAN8WAF1_HALRR</name>
<feature type="compositionally biased region" description="Gly residues" evidence="1">
    <location>
        <begin position="604"/>
        <end position="620"/>
    </location>
</feature>
<organism evidence="4 5">
    <name type="scientific">Halocaridina rubra</name>
    <name type="common">Hawaiian red shrimp</name>
    <dbReference type="NCBI Taxonomy" id="373956"/>
    <lineage>
        <taxon>Eukaryota</taxon>
        <taxon>Metazoa</taxon>
        <taxon>Ecdysozoa</taxon>
        <taxon>Arthropoda</taxon>
        <taxon>Crustacea</taxon>
        <taxon>Multicrustacea</taxon>
        <taxon>Malacostraca</taxon>
        <taxon>Eumalacostraca</taxon>
        <taxon>Eucarida</taxon>
        <taxon>Decapoda</taxon>
        <taxon>Pleocyemata</taxon>
        <taxon>Caridea</taxon>
        <taxon>Atyoidea</taxon>
        <taxon>Atyidae</taxon>
        <taxon>Halocaridina</taxon>
    </lineage>
</organism>
<dbReference type="Pfam" id="PF00024">
    <property type="entry name" value="PAN_1"/>
    <property type="match status" value="4"/>
</dbReference>
<dbReference type="SMART" id="SM00473">
    <property type="entry name" value="PAN_AP"/>
    <property type="match status" value="4"/>
</dbReference>
<reference evidence="4 5" key="1">
    <citation type="submission" date="2023-11" db="EMBL/GenBank/DDBJ databases">
        <title>Halocaridina rubra genome assembly.</title>
        <authorList>
            <person name="Smith C."/>
        </authorList>
    </citation>
    <scope>NUCLEOTIDE SEQUENCE [LARGE SCALE GENOMIC DNA]</scope>
    <source>
        <strain evidence="4">EP-1</strain>
        <tissue evidence="4">Whole</tissue>
    </source>
</reference>
<protein>
    <submittedName>
        <fullName evidence="4">Uncharacterized protein</fullName>
    </submittedName>
</protein>
<feature type="compositionally biased region" description="Low complexity" evidence="1">
    <location>
        <begin position="621"/>
        <end position="631"/>
    </location>
</feature>
<feature type="region of interest" description="Disordered" evidence="1">
    <location>
        <begin position="557"/>
        <end position="703"/>
    </location>
</feature>
<dbReference type="EMBL" id="JAXCGZ010022906">
    <property type="protein sequence ID" value="KAK7021312.1"/>
    <property type="molecule type" value="Genomic_DNA"/>
</dbReference>
<dbReference type="InterPro" id="IPR001507">
    <property type="entry name" value="ZP_dom"/>
</dbReference>
<feature type="domain" description="Apple" evidence="2">
    <location>
        <begin position="339"/>
        <end position="424"/>
    </location>
</feature>
<feature type="domain" description="ZP" evidence="3">
    <location>
        <begin position="890"/>
        <end position="1127"/>
    </location>
</feature>
<dbReference type="InterPro" id="IPR003609">
    <property type="entry name" value="Pan_app"/>
</dbReference>
<feature type="domain" description="Apple" evidence="2">
    <location>
        <begin position="795"/>
        <end position="885"/>
    </location>
</feature>
<comment type="caution">
    <text evidence="4">The sequence shown here is derived from an EMBL/GenBank/DDBJ whole genome shotgun (WGS) entry which is preliminary data.</text>
</comment>
<evidence type="ECO:0000313" key="4">
    <source>
        <dbReference type="EMBL" id="KAK7021312.1"/>
    </source>
</evidence>
<feature type="region of interest" description="Disordered" evidence="1">
    <location>
        <begin position="29"/>
        <end position="106"/>
    </location>
</feature>
<keyword evidence="5" id="KW-1185">Reference proteome</keyword>
<evidence type="ECO:0000256" key="1">
    <source>
        <dbReference type="SAM" id="MobiDB-lite"/>
    </source>
</evidence>
<feature type="domain" description="Apple" evidence="2">
    <location>
        <begin position="452"/>
        <end position="535"/>
    </location>
</feature>
<feature type="domain" description="Apple" evidence="2">
    <location>
        <begin position="243"/>
        <end position="332"/>
    </location>
</feature>
<dbReference type="InterPro" id="IPR052774">
    <property type="entry name" value="Celegans_DevNeuronal_Protein"/>
</dbReference>
<dbReference type="PROSITE" id="PS50948">
    <property type="entry name" value="PAN"/>
    <property type="match status" value="4"/>
</dbReference>
<gene>
    <name evidence="4" type="ORF">SK128_018992</name>
</gene>
<dbReference type="PANTHER" id="PTHR47327">
    <property type="entry name" value="FI18240P1-RELATED"/>
    <property type="match status" value="1"/>
</dbReference>
<feature type="compositionally biased region" description="Polar residues" evidence="1">
    <location>
        <begin position="683"/>
        <end position="693"/>
    </location>
</feature>
<sequence length="1127" mass="124044">MHEIRVFPVAEGTGEPYGINRQVVEGAARAGAALGSSDTSPTQEQRGLDFRPVPALNQVVDENPPTGEVDKAGNSSSSSTSSKDAGDIQDDSMMGKGPPGKVVGAGASGSNDALPLPASIPECNDGKGQIRFERILDTIREPSNKPYDAVRIKGIPAEVLGKCENLCLKDVTAEQDLKAICESFDFVPGRRISSYSYNVDYTETKCFTYRPPEQFETPRYINQNGSYHMREVCYTASVVKQECPTEKYVIERMREMKFLPNDAKQVPAKSLEECQDKCLGQYAEGPINNTRLCRSGTWDQRSRRCYHSSYTRRTHQRQLEPDPNYDYFENTCLSVERRCPKNKLMFVKEINRELGGAYDTVVLENLDFDECKAKCLDGENIFCRSFEYDEQTKTCVISDEDAISRPNEMRASTSDKNQYYQLICIDGDNVKGDYIFEESDTQQLNQRRYRDVRTAFQLFRNSRLQLGSGFRGSRGRERSRLTLAECLDECLEERSFTCRSVTYSDRYQTCQLSEYDQLNGQLVYDGEFDYYENLMENLVVNKAASGNDVTRLTATNQSFGERFPESGPGSAGQTGINRPNVGGFSTIGESGTRVSSSSSFPGSSFGGTGGRVGGSSGGANNGFNSNRFNGNWYNGNDERGSGDSNRGGGPFNGDSFTDRDRFQPSRPFSDDRDQPGLYRPISTDFNNRLNGGRQTFPGFGTSTRRQTNGFGAAAQQTDSATSSFGAANSNIDSGEGAKSDVGISGGSIGFGGGSIGSSFGGPSFGSSAFGGSSSGYRPSSGYPYSSNGGLASSRCYDSDNFTPVGTRLRLRSPYIKDYVSVSSLSDCKRECLNQRSYTCRSFNYRYGSTRDNCELSDEDTHTILRLSNPSHFETDGSNDYFEHGDNSRTDCQEEDGMEFTLRTEEPFRGRIYTYGYYDRCFSRGSGSSVNILKISGPRGFPDCGTTKYGETTTNIVVVQFSDNVQTSLDKRYNLTCTVVGPGEAVVTSGYIGAGSGAPTPIEYLPAENQLQSKVRLQILYGGRPTTTIAVGDPLTFRLESQRGFNLVHDIFATNVMAKDPYSGRSVDLIDTRGCPLDTYVFPSLGKGREGNALEARFNAFKIPESNFLIFEATVRTCRGGCIPTHIH</sequence>
<feature type="compositionally biased region" description="Low complexity" evidence="1">
    <location>
        <begin position="94"/>
        <end position="106"/>
    </location>
</feature>
<evidence type="ECO:0000259" key="3">
    <source>
        <dbReference type="PROSITE" id="PS51034"/>
    </source>
</evidence>
<dbReference type="SUPFAM" id="SSF57414">
    <property type="entry name" value="Hairpin loop containing domain-like"/>
    <property type="match status" value="4"/>
</dbReference>